<dbReference type="Proteomes" id="UP000608513">
    <property type="component" value="Unassembled WGS sequence"/>
</dbReference>
<dbReference type="RefSeq" id="WP_187078903.1">
    <property type="nucleotide sequence ID" value="NZ_JACORT010000015.1"/>
</dbReference>
<comment type="caution">
    <text evidence="5">The sequence shown here is derived from an EMBL/GenBank/DDBJ whole genome shotgun (WGS) entry which is preliminary data.</text>
</comment>
<evidence type="ECO:0000256" key="1">
    <source>
        <dbReference type="ARBA" id="ARBA00023015"/>
    </source>
</evidence>
<reference evidence="5" key="1">
    <citation type="submission" date="2020-08" db="EMBL/GenBank/DDBJ databases">
        <title>Ramlibacter sp. USB13 16S ribosomal RNA gene genome sequencing and assembly.</title>
        <authorList>
            <person name="Kang M."/>
        </authorList>
    </citation>
    <scope>NUCLEOTIDE SEQUENCE</scope>
    <source>
        <strain evidence="5">USB13</strain>
    </source>
</reference>
<keyword evidence="2" id="KW-0238">DNA-binding</keyword>
<keyword evidence="1" id="KW-0805">Transcription regulation</keyword>
<dbReference type="SUPFAM" id="SSF46785">
    <property type="entry name" value="Winged helix' DNA-binding domain"/>
    <property type="match status" value="1"/>
</dbReference>
<gene>
    <name evidence="5" type="ORF">H8N03_24685</name>
</gene>
<dbReference type="GO" id="GO:0006355">
    <property type="term" value="P:regulation of DNA-templated transcription"/>
    <property type="evidence" value="ECO:0007669"/>
    <property type="project" value="InterPro"/>
</dbReference>
<evidence type="ECO:0000259" key="4">
    <source>
        <dbReference type="SMART" id="SM00419"/>
    </source>
</evidence>
<dbReference type="Pfam" id="PF13545">
    <property type="entry name" value="HTH_Crp_2"/>
    <property type="match status" value="1"/>
</dbReference>
<sequence length="237" mass="26464">MESAHSDLRANRLLALLEPSTLAALAPRFERVELRHRDRLYDEGAPMTHAWFPAEGVLSMLAAASAAQTRIEVATIGREGGLAVPLLLGAQRSPGIVFPQVEGWGWRITAGDFLAAVAGHPTFSRVMHRFAYALFVHASQGTACNRAHGPEQRCARWLLQTHDRVRGDTFDLTQDFLAEMLGERRATVNQAATHLAQRGLIRYSRGHMEVLDRARLEDAACGCYRFIRDTYEEMLQQ</sequence>
<dbReference type="AlphaFoldDB" id="A0A923SDQ1"/>
<dbReference type="SMART" id="SM00419">
    <property type="entry name" value="HTH_CRP"/>
    <property type="match status" value="1"/>
</dbReference>
<dbReference type="InterPro" id="IPR036390">
    <property type="entry name" value="WH_DNA-bd_sf"/>
</dbReference>
<evidence type="ECO:0000313" key="5">
    <source>
        <dbReference type="EMBL" id="MBC5786159.1"/>
    </source>
</evidence>
<evidence type="ECO:0000256" key="2">
    <source>
        <dbReference type="ARBA" id="ARBA00023125"/>
    </source>
</evidence>
<evidence type="ECO:0000256" key="3">
    <source>
        <dbReference type="ARBA" id="ARBA00023163"/>
    </source>
</evidence>
<dbReference type="InterPro" id="IPR018490">
    <property type="entry name" value="cNMP-bd_dom_sf"/>
</dbReference>
<feature type="domain" description="HTH crp-type" evidence="4">
    <location>
        <begin position="166"/>
        <end position="212"/>
    </location>
</feature>
<dbReference type="Gene3D" id="2.60.120.10">
    <property type="entry name" value="Jelly Rolls"/>
    <property type="match status" value="1"/>
</dbReference>
<dbReference type="SUPFAM" id="SSF51206">
    <property type="entry name" value="cAMP-binding domain-like"/>
    <property type="match status" value="1"/>
</dbReference>
<keyword evidence="6" id="KW-1185">Reference proteome</keyword>
<keyword evidence="3" id="KW-0804">Transcription</keyword>
<accession>A0A923SDQ1</accession>
<dbReference type="GO" id="GO:0003677">
    <property type="term" value="F:DNA binding"/>
    <property type="evidence" value="ECO:0007669"/>
    <property type="project" value="UniProtKB-KW"/>
</dbReference>
<dbReference type="EMBL" id="JACORT010000015">
    <property type="protein sequence ID" value="MBC5786159.1"/>
    <property type="molecule type" value="Genomic_DNA"/>
</dbReference>
<dbReference type="InterPro" id="IPR012318">
    <property type="entry name" value="HTH_CRP"/>
</dbReference>
<dbReference type="InterPro" id="IPR014710">
    <property type="entry name" value="RmlC-like_jellyroll"/>
</dbReference>
<proteinExistence type="predicted"/>
<organism evidence="5 6">
    <name type="scientific">Ramlibacter cellulosilyticus</name>
    <dbReference type="NCBI Taxonomy" id="2764187"/>
    <lineage>
        <taxon>Bacteria</taxon>
        <taxon>Pseudomonadati</taxon>
        <taxon>Pseudomonadota</taxon>
        <taxon>Betaproteobacteria</taxon>
        <taxon>Burkholderiales</taxon>
        <taxon>Comamonadaceae</taxon>
        <taxon>Ramlibacter</taxon>
    </lineage>
</organism>
<protein>
    <submittedName>
        <fullName evidence="5">Crp/Fnr family transcriptional regulator</fullName>
    </submittedName>
</protein>
<evidence type="ECO:0000313" key="6">
    <source>
        <dbReference type="Proteomes" id="UP000608513"/>
    </source>
</evidence>
<name>A0A923SDQ1_9BURK</name>